<dbReference type="InterPro" id="IPR050238">
    <property type="entry name" value="DNA_Rep/Repair_Clamp_Loader"/>
</dbReference>
<dbReference type="Pfam" id="PF13177">
    <property type="entry name" value="DNA_pol3_delta2"/>
    <property type="match status" value="1"/>
</dbReference>
<dbReference type="EMBL" id="ARPM03000143">
    <property type="protein sequence ID" value="ETZ04846.1"/>
    <property type="molecule type" value="Genomic_DNA"/>
</dbReference>
<dbReference type="PANTHER" id="PTHR11669:SF8">
    <property type="entry name" value="DNA POLYMERASE III SUBUNIT DELTA"/>
    <property type="match status" value="1"/>
</dbReference>
<dbReference type="Proteomes" id="UP000026922">
    <property type="component" value="Unassembled WGS sequence"/>
</dbReference>
<dbReference type="InterPro" id="IPR027417">
    <property type="entry name" value="P-loop_NTPase"/>
</dbReference>
<dbReference type="GO" id="GO:0006261">
    <property type="term" value="P:DNA-templated DNA replication"/>
    <property type="evidence" value="ECO:0007669"/>
    <property type="project" value="TreeGrafter"/>
</dbReference>
<evidence type="ECO:0000313" key="2">
    <source>
        <dbReference type="Proteomes" id="UP000026922"/>
    </source>
</evidence>
<protein>
    <submittedName>
        <fullName evidence="1">DNA polymerase III subunit delta</fullName>
    </submittedName>
</protein>
<organism evidence="1 2">
    <name type="scientific">Holospora undulata HU1</name>
    <dbReference type="NCBI Taxonomy" id="1321371"/>
    <lineage>
        <taxon>Bacteria</taxon>
        <taxon>Pseudomonadati</taxon>
        <taxon>Pseudomonadota</taxon>
        <taxon>Alphaproteobacteria</taxon>
        <taxon>Holosporales</taxon>
        <taxon>Holosporaceae</taxon>
        <taxon>Holospora</taxon>
    </lineage>
</organism>
<dbReference type="RefSeq" id="WP_006298832.1">
    <property type="nucleotide sequence ID" value="NZ_ARPM03000143.1"/>
</dbReference>
<accession>A0A061JG32</accession>
<dbReference type="AlphaFoldDB" id="A0A061JG32"/>
<keyword evidence="2" id="KW-1185">Reference proteome</keyword>
<dbReference type="PANTHER" id="PTHR11669">
    <property type="entry name" value="REPLICATION FACTOR C / DNA POLYMERASE III GAMMA-TAU SUBUNIT"/>
    <property type="match status" value="1"/>
</dbReference>
<proteinExistence type="predicted"/>
<evidence type="ECO:0000313" key="1">
    <source>
        <dbReference type="EMBL" id="ETZ04846.1"/>
    </source>
</evidence>
<dbReference type="SUPFAM" id="SSF52540">
    <property type="entry name" value="P-loop containing nucleoside triphosphate hydrolases"/>
    <property type="match status" value="1"/>
</dbReference>
<reference evidence="1 2" key="1">
    <citation type="journal article" date="2013" name="Genome Announc.">
        <title>Draft Genome Sequence of Holospora undulata Strain HU1, a Micronucleus-Specific Symbiont of the Ciliate Paramecium caudatum.</title>
        <authorList>
            <person name="Dohra H."/>
            <person name="Suzuki H."/>
            <person name="Suzuki T."/>
            <person name="Tanaka K."/>
            <person name="Fujishima M."/>
        </authorList>
    </citation>
    <scope>NUCLEOTIDE SEQUENCE [LARGE SCALE GENOMIC DNA]</scope>
    <source>
        <strain evidence="1 2">HU1</strain>
    </source>
</reference>
<comment type="caution">
    <text evidence="1">The sequence shown here is derived from an EMBL/GenBank/DDBJ whole genome shotgun (WGS) entry which is preliminary data.</text>
</comment>
<gene>
    <name evidence="1" type="ORF">K737_300746</name>
</gene>
<name>A0A061JG32_9PROT</name>
<dbReference type="Gene3D" id="3.40.50.300">
    <property type="entry name" value="P-loop containing nucleotide triphosphate hydrolases"/>
    <property type="match status" value="1"/>
</dbReference>
<sequence length="337" mass="38878">MIYKKTTDILEKDPEFLGFLLGYEEIVEQFQKALEEDRLPHSWLFLGEDGLGKTSLCYALACIALGYKGSLKWEAANDLPRSILYRQVVTHSHPELHVLSLPITLDHIRSIKKRIVQTAFSLSWKVIILPRLDVLRHECVNALLKIVEDPPKKSLFLFTAVHSAFPATLLSRCCVYPLRPDDRGVFFSRLKILLDSLEISTDNTECSSPSFQDWLYTFTRGNIGKAVRLVSTGKVDLIQRTWNFLDRSFDEGPCLLPLELSGHLYQNIDLFQEIVFLWMFDKLSTYAQHQKRFLLLDRLLCSMQVWFQQAKAFHMDSSFFVQKIISNVGLISQKWAA</sequence>